<keyword evidence="2" id="KW-0812">Transmembrane</keyword>
<gene>
    <name evidence="3" type="ORF">F9B85_10305</name>
</gene>
<dbReference type="SUPFAM" id="SSF56954">
    <property type="entry name" value="Outer membrane efflux proteins (OEP)"/>
    <property type="match status" value="1"/>
</dbReference>
<name>A0A6I0ESQ2_9FIRM</name>
<feature type="transmembrane region" description="Helical" evidence="2">
    <location>
        <begin position="12"/>
        <end position="31"/>
    </location>
</feature>
<dbReference type="OrthoDB" id="2081146at2"/>
<keyword evidence="4" id="KW-1185">Reference proteome</keyword>
<keyword evidence="2" id="KW-0472">Membrane</keyword>
<sequence>MEKRQQRFSNKLIKILSALLIVTLIMGSMGLEPVMANRSTAKPPTKELTLQEAIHFSISNSKGLRDAQTDRIKKVIERREAIEAIRIARKRERYPWFTLLMDINLPTLNTLPREIELLMKIPQINSDLQILRHKERYETLVAKHNAEIAYYQVLLAKYTVDRKWKYINETKETLERLKQQQKLGQADIKDVRYLESSLTNHQKSLRKAVQDLEKSLNKLEKLTNLKLDVNTQFEDVIPKAEVDRSHLDAIIDHAAKYDFTLLEATQERQIAQAKVVELIQVYENRWGGIVRPMTRYVQSQIGQQAEKLDASIDYDDFIDNYYHPALDRIEEPWRGNFTLKILFVTIKIPKEWFKLGTIAERYFDDEKYALFNALIEREKAIEKEKDIRELLIEQVKDTYFTLKQMEASNDEAVQNLIRMERNYQLSQRENKLGLLGFQELHSEKMNFYDQEDSRYEALLDYGQTIAMFNLYSSGYLDLLSGDFRNVDLDDGDSWIIDGDGEAVWYIETLLTDYKFTFGIRLPDHVRATHYELYTANHVQIGERTEKNETISHLPLSYEDNTMLYVKLYQDDQVRYVAELDGMGITGPLLLKGASEETLEEEKEVPIGTWQVTQENLYKSVFDIIIEQDLFWDEFSLHYADANQTQIGNERYSAGTSISHLPNVFAEPEKLLVKLYLNGNVVNQLTLQETSKEAGLLIAPE</sequence>
<evidence type="ECO:0000313" key="4">
    <source>
        <dbReference type="Proteomes" id="UP000468766"/>
    </source>
</evidence>
<dbReference type="Gene3D" id="1.20.1600.10">
    <property type="entry name" value="Outer membrane efflux proteins (OEP)"/>
    <property type="match status" value="1"/>
</dbReference>
<evidence type="ECO:0000256" key="1">
    <source>
        <dbReference type="SAM" id="Coils"/>
    </source>
</evidence>
<feature type="coiled-coil region" evidence="1">
    <location>
        <begin position="402"/>
        <end position="429"/>
    </location>
</feature>
<dbReference type="EMBL" id="WBXO01000008">
    <property type="protein sequence ID" value="KAB2951941.1"/>
    <property type="molecule type" value="Genomic_DNA"/>
</dbReference>
<keyword evidence="2" id="KW-1133">Transmembrane helix</keyword>
<accession>A0A6I0ESQ2</accession>
<evidence type="ECO:0000256" key="2">
    <source>
        <dbReference type="SAM" id="Phobius"/>
    </source>
</evidence>
<evidence type="ECO:0008006" key="5">
    <source>
        <dbReference type="Google" id="ProtNLM"/>
    </source>
</evidence>
<protein>
    <recommendedName>
        <fullName evidence="5">TolC family protein</fullName>
    </recommendedName>
</protein>
<dbReference type="GO" id="GO:0015562">
    <property type="term" value="F:efflux transmembrane transporter activity"/>
    <property type="evidence" value="ECO:0007669"/>
    <property type="project" value="InterPro"/>
</dbReference>
<evidence type="ECO:0000313" key="3">
    <source>
        <dbReference type="EMBL" id="KAB2951941.1"/>
    </source>
</evidence>
<organism evidence="3 4">
    <name type="scientific">Heliorestis acidaminivorans</name>
    <dbReference type="NCBI Taxonomy" id="553427"/>
    <lineage>
        <taxon>Bacteria</taxon>
        <taxon>Bacillati</taxon>
        <taxon>Bacillota</taxon>
        <taxon>Clostridia</taxon>
        <taxon>Eubacteriales</taxon>
        <taxon>Heliobacteriaceae</taxon>
        <taxon>Heliorestis</taxon>
    </lineage>
</organism>
<dbReference type="RefSeq" id="WP_151620611.1">
    <property type="nucleotide sequence ID" value="NZ_WBXO01000008.1"/>
</dbReference>
<dbReference type="Proteomes" id="UP000468766">
    <property type="component" value="Unassembled WGS sequence"/>
</dbReference>
<keyword evidence="1" id="KW-0175">Coiled coil</keyword>
<comment type="caution">
    <text evidence="3">The sequence shown here is derived from an EMBL/GenBank/DDBJ whole genome shotgun (WGS) entry which is preliminary data.</text>
</comment>
<proteinExistence type="predicted"/>
<dbReference type="AlphaFoldDB" id="A0A6I0ESQ2"/>
<reference evidence="3 4" key="1">
    <citation type="submission" date="2019-10" db="EMBL/GenBank/DDBJ databases">
        <title>Whole-genome sequence of the extremophile Heliorestis acidaminivorans DSM 24790.</title>
        <authorList>
            <person name="Kyndt J.A."/>
            <person name="Meyer T.E."/>
        </authorList>
    </citation>
    <scope>NUCLEOTIDE SEQUENCE [LARGE SCALE GENOMIC DNA]</scope>
    <source>
        <strain evidence="3 4">DSM 24790</strain>
    </source>
</reference>
<feature type="coiled-coil region" evidence="1">
    <location>
        <begin position="167"/>
        <end position="225"/>
    </location>
</feature>